<evidence type="ECO:0000313" key="3">
    <source>
        <dbReference type="Proteomes" id="UP001224775"/>
    </source>
</evidence>
<feature type="transmembrane region" description="Helical" evidence="1">
    <location>
        <begin position="185"/>
        <end position="203"/>
    </location>
</feature>
<dbReference type="EMBL" id="JATAAI010000010">
    <property type="protein sequence ID" value="KAK1742915.1"/>
    <property type="molecule type" value="Genomic_DNA"/>
</dbReference>
<keyword evidence="1" id="KW-0812">Transmembrane</keyword>
<feature type="transmembrane region" description="Helical" evidence="1">
    <location>
        <begin position="51"/>
        <end position="71"/>
    </location>
</feature>
<dbReference type="Proteomes" id="UP001224775">
    <property type="component" value="Unassembled WGS sequence"/>
</dbReference>
<protein>
    <submittedName>
        <fullName evidence="2">Uncharacterized protein</fullName>
    </submittedName>
</protein>
<keyword evidence="1" id="KW-1133">Transmembrane helix</keyword>
<evidence type="ECO:0000256" key="1">
    <source>
        <dbReference type="SAM" id="Phobius"/>
    </source>
</evidence>
<proteinExistence type="predicted"/>
<comment type="caution">
    <text evidence="2">The sequence shown here is derived from an EMBL/GenBank/DDBJ whole genome shotgun (WGS) entry which is preliminary data.</text>
</comment>
<keyword evidence="3" id="KW-1185">Reference proteome</keyword>
<evidence type="ECO:0000313" key="2">
    <source>
        <dbReference type="EMBL" id="KAK1742915.1"/>
    </source>
</evidence>
<sequence length="220" mass="25235">MLLELINSIFVTFVATECLLVNSNDNNSISINSNQHRQPLLRLFLRYARRFSRTLQVLTLIVALINLFVHFHDSGVVLSKWIKANVGIFRIPRIIAAIVTFLIALWWDCRRIVNASAAKKSRDTDNENNKPSSVWSNNYFLGQLVKSFCRTLPIYPFAAVIISFMCLFVITLFEDLHINTAVLNGPIYYCTLYGPLMMIYWDVKGKFAKTVINGEIILPR</sequence>
<accession>A0AAD8YCA6</accession>
<reference evidence="2" key="1">
    <citation type="submission" date="2023-06" db="EMBL/GenBank/DDBJ databases">
        <title>Survivors Of The Sea: Transcriptome response of Skeletonema marinoi to long-term dormancy.</title>
        <authorList>
            <person name="Pinder M.I.M."/>
            <person name="Kourtchenko O."/>
            <person name="Robertson E.K."/>
            <person name="Larsson T."/>
            <person name="Maumus F."/>
            <person name="Osuna-Cruz C.M."/>
            <person name="Vancaester E."/>
            <person name="Stenow R."/>
            <person name="Vandepoele K."/>
            <person name="Ploug H."/>
            <person name="Bruchert V."/>
            <person name="Godhe A."/>
            <person name="Topel M."/>
        </authorList>
    </citation>
    <scope>NUCLEOTIDE SEQUENCE</scope>
    <source>
        <strain evidence="2">R05AC</strain>
    </source>
</reference>
<gene>
    <name evidence="2" type="ORF">QTG54_006512</name>
</gene>
<name>A0AAD8YCA6_9STRA</name>
<dbReference type="AlphaFoldDB" id="A0AAD8YCA6"/>
<keyword evidence="1" id="KW-0472">Membrane</keyword>
<feature type="transmembrane region" description="Helical" evidence="1">
    <location>
        <begin position="154"/>
        <end position="173"/>
    </location>
</feature>
<organism evidence="2 3">
    <name type="scientific">Skeletonema marinoi</name>
    <dbReference type="NCBI Taxonomy" id="267567"/>
    <lineage>
        <taxon>Eukaryota</taxon>
        <taxon>Sar</taxon>
        <taxon>Stramenopiles</taxon>
        <taxon>Ochrophyta</taxon>
        <taxon>Bacillariophyta</taxon>
        <taxon>Coscinodiscophyceae</taxon>
        <taxon>Thalassiosirophycidae</taxon>
        <taxon>Thalassiosirales</taxon>
        <taxon>Skeletonemataceae</taxon>
        <taxon>Skeletonema</taxon>
        <taxon>Skeletonema marinoi-dohrnii complex</taxon>
    </lineage>
</organism>
<feature type="transmembrane region" description="Helical" evidence="1">
    <location>
        <begin position="91"/>
        <end position="109"/>
    </location>
</feature>